<evidence type="ECO:0000256" key="1">
    <source>
        <dbReference type="SAM" id="MobiDB-lite"/>
    </source>
</evidence>
<feature type="region of interest" description="Disordered" evidence="1">
    <location>
        <begin position="49"/>
        <end position="75"/>
    </location>
</feature>
<keyword evidence="3" id="KW-1185">Reference proteome</keyword>
<evidence type="ECO:0000313" key="3">
    <source>
        <dbReference type="Proteomes" id="UP000598217"/>
    </source>
</evidence>
<dbReference type="Proteomes" id="UP000598217">
    <property type="component" value="Unassembled WGS sequence"/>
</dbReference>
<dbReference type="RefSeq" id="WP_191272972.1">
    <property type="nucleotide sequence ID" value="NZ_BMXJ01000006.1"/>
</dbReference>
<proteinExistence type="predicted"/>
<comment type="caution">
    <text evidence="2">The sequence shown here is derived from an EMBL/GenBank/DDBJ whole genome shotgun (WGS) entry which is preliminary data.</text>
</comment>
<gene>
    <name evidence="2" type="ORF">H4W79_001284</name>
</gene>
<sequence length="75" mass="8116">MSASEENPPNPHVAALSRWEEHGAPWRVVARTDTAVTVSMLTCDGGTEVDRLTSDDPELLAFVDGRPGPDPERSD</sequence>
<evidence type="ECO:0000313" key="2">
    <source>
        <dbReference type="EMBL" id="MBE1457070.1"/>
    </source>
</evidence>
<reference evidence="2 3" key="1">
    <citation type="submission" date="2020-10" db="EMBL/GenBank/DDBJ databases">
        <title>Sequencing the genomes of 1000 actinobacteria strains.</title>
        <authorList>
            <person name="Klenk H.-P."/>
        </authorList>
    </citation>
    <scope>NUCLEOTIDE SEQUENCE [LARGE SCALE GENOMIC DNA]</scope>
    <source>
        <strain evidence="2 3">DSM 45157</strain>
    </source>
</reference>
<accession>A0ABR9HDG2</accession>
<protein>
    <submittedName>
        <fullName evidence="2">Uncharacterized protein</fullName>
    </submittedName>
</protein>
<name>A0ABR9HDG2_9ACTN</name>
<dbReference type="EMBL" id="JADBDY010000001">
    <property type="protein sequence ID" value="MBE1457070.1"/>
    <property type="molecule type" value="Genomic_DNA"/>
</dbReference>
<organism evidence="2 3">
    <name type="scientific">Nocardiopsis terrae</name>
    <dbReference type="NCBI Taxonomy" id="372655"/>
    <lineage>
        <taxon>Bacteria</taxon>
        <taxon>Bacillati</taxon>
        <taxon>Actinomycetota</taxon>
        <taxon>Actinomycetes</taxon>
        <taxon>Streptosporangiales</taxon>
        <taxon>Nocardiopsidaceae</taxon>
        <taxon>Nocardiopsis</taxon>
    </lineage>
</organism>